<evidence type="ECO:0000256" key="1">
    <source>
        <dbReference type="ARBA" id="ARBA00004651"/>
    </source>
</evidence>
<accession>A0A0G9MWR7</accession>
<comment type="similarity">
    <text evidence="2">Belongs to the monovalent cation:proton antiporter 1 (CPA1) transporter (TC 2.A.36) family.</text>
</comment>
<dbReference type="AlphaFoldDB" id="A0A0G9MWR7"/>
<dbReference type="InterPro" id="IPR006153">
    <property type="entry name" value="Cation/H_exchanger_TM"/>
</dbReference>
<sequence length="437" mass="45670">MHETASAISPFDLAAILVVASAVLGTLNHHVFKLPHVIGLTVMGAVAAIGLLLANQFIPAVTLDDTVSRLLEQMNFTDTLLQGMLSFLLFAGALHVDLDRLRADWVPVLLLSTVGVIVSTLVVGGITWGLGGLLGLDIAPIWYFVFGALIAPTDPVSVLGVLKEERVDEGLQASVAGESLFNDGVGIVVFTILLGAALTGQDFSIAEGTRLFVMEAGGGILIGLVAGFLGYRAMRSMDEYALEVTISLAVVMGGYALCHFLHVSGPLAMAVAGLLIGNHGVTYAMSDVTRDYVLKFWEVVDELLNSVLFLLIGLEMIALVPGVPHALLALAAIPITLLARAVAVTVSTRLVPGARPKAAGAWSVLWWGGLRGGISIALALSLPEGPVRDLLLAATFGAVLFSVLVQRATLGKLIERGKVRRGEASGEKGGEAPAGLH</sequence>
<proteinExistence type="inferred from homology"/>
<feature type="transmembrane region" description="Helical" evidence="12">
    <location>
        <begin position="240"/>
        <end position="257"/>
    </location>
</feature>
<dbReference type="Gene3D" id="6.10.140.1330">
    <property type="match status" value="1"/>
</dbReference>
<feature type="transmembrane region" description="Helical" evidence="12">
    <location>
        <begin position="326"/>
        <end position="346"/>
    </location>
</feature>
<keyword evidence="5" id="KW-1003">Cell membrane</keyword>
<feature type="transmembrane region" description="Helical" evidence="12">
    <location>
        <begin position="358"/>
        <end position="378"/>
    </location>
</feature>
<reference evidence="14 15" key="1">
    <citation type="submission" date="2015-04" db="EMBL/GenBank/DDBJ databases">
        <title>The draft genome sequence of Erythrobacter luteus KA37.</title>
        <authorList>
            <person name="Zhuang L."/>
            <person name="Liu Y."/>
            <person name="Shao Z."/>
        </authorList>
    </citation>
    <scope>NUCLEOTIDE SEQUENCE [LARGE SCALE GENOMIC DNA]</scope>
    <source>
        <strain evidence="14 15">KA37</strain>
    </source>
</reference>
<dbReference type="GO" id="GO:0015386">
    <property type="term" value="F:potassium:proton antiporter activity"/>
    <property type="evidence" value="ECO:0007669"/>
    <property type="project" value="TreeGrafter"/>
</dbReference>
<dbReference type="EMBL" id="LBHB01000001">
    <property type="protein sequence ID" value="KLE35125.1"/>
    <property type="molecule type" value="Genomic_DNA"/>
</dbReference>
<feature type="transmembrane region" description="Helical" evidence="12">
    <location>
        <begin position="37"/>
        <end position="59"/>
    </location>
</feature>
<gene>
    <name evidence="14" type="ORF">AAW00_01165</name>
</gene>
<keyword evidence="11" id="KW-0739">Sodium transport</keyword>
<dbReference type="PANTHER" id="PTHR10110:SF195">
    <property type="entry name" value="NA(+)_H(+) ANTIPORTER NHAS2"/>
    <property type="match status" value="1"/>
</dbReference>
<dbReference type="RefSeq" id="WP_047002527.1">
    <property type="nucleotide sequence ID" value="NZ_LBHB01000001.1"/>
</dbReference>
<evidence type="ECO:0000256" key="8">
    <source>
        <dbReference type="ARBA" id="ARBA00023053"/>
    </source>
</evidence>
<feature type="transmembrane region" description="Helical" evidence="12">
    <location>
        <begin position="211"/>
        <end position="231"/>
    </location>
</feature>
<dbReference type="GO" id="GO:0098719">
    <property type="term" value="P:sodium ion import across plasma membrane"/>
    <property type="evidence" value="ECO:0007669"/>
    <property type="project" value="TreeGrafter"/>
</dbReference>
<evidence type="ECO:0000256" key="3">
    <source>
        <dbReference type="ARBA" id="ARBA00022448"/>
    </source>
</evidence>
<evidence type="ECO:0000256" key="2">
    <source>
        <dbReference type="ARBA" id="ARBA00007367"/>
    </source>
</evidence>
<evidence type="ECO:0000256" key="11">
    <source>
        <dbReference type="ARBA" id="ARBA00023201"/>
    </source>
</evidence>
<dbReference type="InterPro" id="IPR018422">
    <property type="entry name" value="Cation/H_exchanger_CPA1"/>
</dbReference>
<comment type="caution">
    <text evidence="14">The sequence shown here is derived from an EMBL/GenBank/DDBJ whole genome shotgun (WGS) entry which is preliminary data.</text>
</comment>
<dbReference type="GO" id="GO:0015385">
    <property type="term" value="F:sodium:proton antiporter activity"/>
    <property type="evidence" value="ECO:0007669"/>
    <property type="project" value="InterPro"/>
</dbReference>
<keyword evidence="8" id="KW-0915">Sodium</keyword>
<evidence type="ECO:0000313" key="15">
    <source>
        <dbReference type="Proteomes" id="UP000053464"/>
    </source>
</evidence>
<keyword evidence="3" id="KW-0813">Transport</keyword>
<keyword evidence="15" id="KW-1185">Reference proteome</keyword>
<evidence type="ECO:0000256" key="10">
    <source>
        <dbReference type="ARBA" id="ARBA00023136"/>
    </source>
</evidence>
<evidence type="ECO:0000313" key="14">
    <source>
        <dbReference type="EMBL" id="KLE35125.1"/>
    </source>
</evidence>
<evidence type="ECO:0000256" key="9">
    <source>
        <dbReference type="ARBA" id="ARBA00023065"/>
    </source>
</evidence>
<dbReference type="OrthoDB" id="9774146at2"/>
<protein>
    <submittedName>
        <fullName evidence="14">Sodium:proton antiporter</fullName>
    </submittedName>
</protein>
<dbReference type="Proteomes" id="UP000053464">
    <property type="component" value="Unassembled WGS sequence"/>
</dbReference>
<feature type="transmembrane region" description="Helical" evidence="12">
    <location>
        <begin position="6"/>
        <end position="25"/>
    </location>
</feature>
<evidence type="ECO:0000256" key="12">
    <source>
        <dbReference type="SAM" id="Phobius"/>
    </source>
</evidence>
<dbReference type="GO" id="GO:0005886">
    <property type="term" value="C:plasma membrane"/>
    <property type="evidence" value="ECO:0007669"/>
    <property type="project" value="UniProtKB-SubCell"/>
</dbReference>
<evidence type="ECO:0000256" key="5">
    <source>
        <dbReference type="ARBA" id="ARBA00022475"/>
    </source>
</evidence>
<keyword evidence="4" id="KW-0050">Antiport</keyword>
<dbReference type="STRING" id="1581420.AAW00_01165"/>
<keyword evidence="6 12" id="KW-0812">Transmembrane</keyword>
<evidence type="ECO:0000256" key="6">
    <source>
        <dbReference type="ARBA" id="ARBA00022692"/>
    </source>
</evidence>
<feature type="transmembrane region" description="Helical" evidence="12">
    <location>
        <begin position="390"/>
        <end position="410"/>
    </location>
</feature>
<feature type="transmembrane region" description="Helical" evidence="12">
    <location>
        <begin position="108"/>
        <end position="129"/>
    </location>
</feature>
<dbReference type="GO" id="GO:0051453">
    <property type="term" value="P:regulation of intracellular pH"/>
    <property type="evidence" value="ECO:0007669"/>
    <property type="project" value="TreeGrafter"/>
</dbReference>
<dbReference type="Pfam" id="PF00999">
    <property type="entry name" value="Na_H_Exchanger"/>
    <property type="match status" value="1"/>
</dbReference>
<evidence type="ECO:0000256" key="4">
    <source>
        <dbReference type="ARBA" id="ARBA00022449"/>
    </source>
</evidence>
<feature type="transmembrane region" description="Helical" evidence="12">
    <location>
        <begin position="79"/>
        <end position="96"/>
    </location>
</feature>
<keyword evidence="9" id="KW-0406">Ion transport</keyword>
<comment type="subcellular location">
    <subcellularLocation>
        <location evidence="1">Cell membrane</location>
        <topology evidence="1">Multi-pass membrane protein</topology>
    </subcellularLocation>
</comment>
<evidence type="ECO:0000259" key="13">
    <source>
        <dbReference type="Pfam" id="PF00999"/>
    </source>
</evidence>
<dbReference type="PANTHER" id="PTHR10110">
    <property type="entry name" value="SODIUM/HYDROGEN EXCHANGER"/>
    <property type="match status" value="1"/>
</dbReference>
<feature type="transmembrane region" description="Helical" evidence="12">
    <location>
        <begin position="141"/>
        <end position="159"/>
    </location>
</feature>
<name>A0A0G9MWR7_9SPHN</name>
<organism evidence="14 15">
    <name type="scientific">Aurantiacibacter luteus</name>
    <dbReference type="NCBI Taxonomy" id="1581420"/>
    <lineage>
        <taxon>Bacteria</taxon>
        <taxon>Pseudomonadati</taxon>
        <taxon>Pseudomonadota</taxon>
        <taxon>Alphaproteobacteria</taxon>
        <taxon>Sphingomonadales</taxon>
        <taxon>Erythrobacteraceae</taxon>
        <taxon>Aurantiacibacter</taxon>
    </lineage>
</organism>
<dbReference type="PATRIC" id="fig|1581420.6.peg.235"/>
<feature type="domain" description="Cation/H+ exchanger transmembrane" evidence="13">
    <location>
        <begin position="20"/>
        <end position="412"/>
    </location>
</feature>
<evidence type="ECO:0000256" key="7">
    <source>
        <dbReference type="ARBA" id="ARBA00022989"/>
    </source>
</evidence>
<feature type="transmembrane region" description="Helical" evidence="12">
    <location>
        <begin position="180"/>
        <end position="199"/>
    </location>
</feature>
<keyword evidence="10 12" id="KW-0472">Membrane</keyword>
<keyword evidence="7 12" id="KW-1133">Transmembrane helix</keyword>